<evidence type="ECO:0000313" key="10">
    <source>
        <dbReference type="Proteomes" id="UP001457282"/>
    </source>
</evidence>
<dbReference type="InterPro" id="IPR058192">
    <property type="entry name" value="WHD_ROQ1-like"/>
</dbReference>
<dbReference type="Gene3D" id="1.10.8.430">
    <property type="entry name" value="Helical domain of apoptotic protease-activating factors"/>
    <property type="match status" value="1"/>
</dbReference>
<dbReference type="InterPro" id="IPR058546">
    <property type="entry name" value="RPS4B/Roq1-like_LRR"/>
</dbReference>
<dbReference type="InterPro" id="IPR011713">
    <property type="entry name" value="Leu-rich_rpt_3"/>
</dbReference>
<gene>
    <name evidence="9" type="ORF">M0R45_020270</name>
</gene>
<dbReference type="Pfam" id="PF20160">
    <property type="entry name" value="C-JID"/>
    <property type="match status" value="1"/>
</dbReference>
<name>A0AAW1X8T7_RUBAR</name>
<dbReference type="GO" id="GO:0007165">
    <property type="term" value="P:signal transduction"/>
    <property type="evidence" value="ECO:0007669"/>
    <property type="project" value="InterPro"/>
</dbReference>
<dbReference type="Gene3D" id="3.40.50.300">
    <property type="entry name" value="P-loop containing nucleotide triphosphate hydrolases"/>
    <property type="match status" value="1"/>
</dbReference>
<evidence type="ECO:0000256" key="2">
    <source>
        <dbReference type="ARBA" id="ARBA00022614"/>
    </source>
</evidence>
<dbReference type="EC" id="3.2.2.6" evidence="1"/>
<dbReference type="InterPro" id="IPR042197">
    <property type="entry name" value="Apaf_helical"/>
</dbReference>
<dbReference type="PROSITE" id="PS50104">
    <property type="entry name" value="TIR"/>
    <property type="match status" value="1"/>
</dbReference>
<dbReference type="SUPFAM" id="SSF52058">
    <property type="entry name" value="L domain-like"/>
    <property type="match status" value="1"/>
</dbReference>
<evidence type="ECO:0000256" key="3">
    <source>
        <dbReference type="ARBA" id="ARBA00022737"/>
    </source>
</evidence>
<evidence type="ECO:0000256" key="4">
    <source>
        <dbReference type="ARBA" id="ARBA00022801"/>
    </source>
</evidence>
<dbReference type="Proteomes" id="UP001457282">
    <property type="component" value="Unassembled WGS sequence"/>
</dbReference>
<dbReference type="InterPro" id="IPR002182">
    <property type="entry name" value="NB-ARC"/>
</dbReference>
<comment type="catalytic activity">
    <reaction evidence="7">
        <text>NAD(+) + H2O = ADP-D-ribose + nicotinamide + H(+)</text>
        <dbReference type="Rhea" id="RHEA:16301"/>
        <dbReference type="ChEBI" id="CHEBI:15377"/>
        <dbReference type="ChEBI" id="CHEBI:15378"/>
        <dbReference type="ChEBI" id="CHEBI:17154"/>
        <dbReference type="ChEBI" id="CHEBI:57540"/>
        <dbReference type="ChEBI" id="CHEBI:57967"/>
        <dbReference type="EC" id="3.2.2.6"/>
    </reaction>
    <physiologicalReaction direction="left-to-right" evidence="7">
        <dbReference type="Rhea" id="RHEA:16302"/>
    </physiologicalReaction>
</comment>
<dbReference type="InterPro" id="IPR003591">
    <property type="entry name" value="Leu-rich_rpt_typical-subtyp"/>
</dbReference>
<dbReference type="GO" id="GO:0043531">
    <property type="term" value="F:ADP binding"/>
    <property type="evidence" value="ECO:0007669"/>
    <property type="project" value="InterPro"/>
</dbReference>
<sequence length="1565" mass="178153">MTTKTDIPSSSPPYDVFLSFRGEDTRKNFTGHLYDALTRKGIRTFRDDEELERGESIAPKLIEAIEKSRYIIVVLSRNYANSSWCLDEIAKIVECMKETVVLPVFYDVDPSDVRKQTGHFKEAFSQHEEAFKNEPDKVTRWRQALSHVANLSGWHLRDEYESKVIGEIVEKIFNELNKRISTSEGLVGMDSHLENMLSYLDVGHSDVRIIGISGMGGIGKTTLAHEVSQRIKARFEGNSFLENIRDVIEKKSPVHLQEKLLSHLLKSNVNVQDTEMGKDIIRHRLCTKRVLIVLDDVDQDEQLEALCDRKWFGPGSRIILTSRDEHLLNRFEVDKVYRVVPLTDAEALRLFSLKAFKKDQLVGEDFLKLSKEFLKYASGLPLAIKVLGSSLHGRGIKLWSSQLDKLKKNPQKKIIDVLKVSFDGLEETEKKTFLDIACFFKGNDMDRVIRILEGSDDHCPDNDIEVLIEKSMVTLFGRKLWMHDLILELGRQIVREECREPGKRSRLWVAKEIINIFDQNKATSAIESIFLQSPTKDNVVHSINDDPFSKMDRLRLLNISNVKFSGNIEYLSNELQYLDWDYCPLDSFPSDFQPDNLVELHMWASCIKQLWKGEKGWRMLRHIDMTGSLCLISTPDFTEVPLLETLVLEACTSLVEVHWSLGFLKKLKCLNMRNCKSVESIPRFNSLESLQTLNLALCSRLTKVPEIEGNMKSLSELYLDGTSIKKLPPSFARLTGLTMLSLRDCTKLIEIPENLNCMENLEKLDIGRTAIRDSSFLVGMKNLKSLYCKGCKGDAPRRLLSPASLSSLTSLIDLDLSDCNLRDGDIPDDLSSLISLRVLHLSGNYFVRLPESFSQLSKLETLFLRNCRQLELVPKKLPISLEFVHAEGCTSLLDYPDQIKLLTSVESGVTTVNALSDSSAIEDTEGFTMCFVNGEEPELLLIRNKHTEEEPVVRLSLSHPVYQRAIQRNSALQSLTNSFYGIEANNKIPVWFDNTSSSNSISTPIGDKKWKGVATFVVFSVINPTADVEFSNYWYGITLETDAVSLKPFLFDRKVYEGVRPSSDLCLTHYEPSSSFPKLELNASTVVRARFETNNPFVVVQKCGIRLAYGKDALWCFIEGKGVYFPCENEAVLQSGWLSRGDKCLNWEKFTPPSEEDYSKNVVRNNMESVLQRILEALNQLHALYHDILVYKFNLSGSPAWFHNVVGAMPDRDSIVEGTDAMFRPPGLIEIPQNLHKSKKWMGFAIQASIAGEGKKDKYCVCLKLKMGAESHTVAHLHIRLSHDDQLLVFYIPRANLPTTLFAETSTTKMPFVSFVIDSPIKLRTVGVRVVYQEDIQGFVDAISRCIQKEDSLQIYDKFMVQEWIKLIQLHGGHLEGMSNPKERNSITRREKDFEFHSQKYRNWDWSAPSHFGCKFSGAEIFKWKWFMHIKQGHSAEIPLPPNLWDDDNWLGIAICAFSRLCPMSLGGAVYNSEYNLVTCGMDCDGHVHHMPIPLTEFDASGFARDVTLFIYKPRSDECWRKHKPARATCSWSSQYLAVQSCAVGLVYNKDVEHLVRTLTSCELP</sequence>
<dbReference type="InterPro" id="IPR045344">
    <property type="entry name" value="C-JID"/>
</dbReference>
<evidence type="ECO:0000259" key="8">
    <source>
        <dbReference type="PROSITE" id="PS50104"/>
    </source>
</evidence>
<protein>
    <recommendedName>
        <fullName evidence="1">ADP-ribosyl cyclase/cyclic ADP-ribose hydrolase</fullName>
        <ecNumber evidence="1">3.2.2.6</ecNumber>
    </recommendedName>
</protein>
<dbReference type="FunFam" id="3.40.50.10140:FF:000007">
    <property type="entry name" value="Disease resistance protein (TIR-NBS-LRR class)"/>
    <property type="match status" value="1"/>
</dbReference>
<evidence type="ECO:0000313" key="9">
    <source>
        <dbReference type="EMBL" id="KAK9933057.1"/>
    </source>
</evidence>
<dbReference type="InterPro" id="IPR000157">
    <property type="entry name" value="TIR_dom"/>
</dbReference>
<dbReference type="GO" id="GO:0061809">
    <property type="term" value="F:NAD+ nucleosidase activity, cyclic ADP-ribose generating"/>
    <property type="evidence" value="ECO:0007669"/>
    <property type="project" value="UniProtKB-EC"/>
</dbReference>
<dbReference type="InterPro" id="IPR044974">
    <property type="entry name" value="Disease_R_plants"/>
</dbReference>
<dbReference type="Gene3D" id="3.80.10.10">
    <property type="entry name" value="Ribonuclease Inhibitor"/>
    <property type="match status" value="2"/>
</dbReference>
<keyword evidence="3" id="KW-0677">Repeat</keyword>
<keyword evidence="2" id="KW-0433">Leucine-rich repeat</keyword>
<dbReference type="Pfam" id="PF00931">
    <property type="entry name" value="NB-ARC"/>
    <property type="match status" value="1"/>
</dbReference>
<reference evidence="9 10" key="1">
    <citation type="journal article" date="2023" name="G3 (Bethesda)">
        <title>A chromosome-length genome assembly and annotation of blackberry (Rubus argutus, cv. 'Hillquist').</title>
        <authorList>
            <person name="Bruna T."/>
            <person name="Aryal R."/>
            <person name="Dudchenko O."/>
            <person name="Sargent D.J."/>
            <person name="Mead D."/>
            <person name="Buti M."/>
            <person name="Cavallini A."/>
            <person name="Hytonen T."/>
            <person name="Andres J."/>
            <person name="Pham M."/>
            <person name="Weisz D."/>
            <person name="Mascagni F."/>
            <person name="Usai G."/>
            <person name="Natali L."/>
            <person name="Bassil N."/>
            <person name="Fernandez G.E."/>
            <person name="Lomsadze A."/>
            <person name="Armour M."/>
            <person name="Olukolu B."/>
            <person name="Poorten T."/>
            <person name="Britton C."/>
            <person name="Davik J."/>
            <person name="Ashrafi H."/>
            <person name="Aiden E.L."/>
            <person name="Borodovsky M."/>
            <person name="Worthington M."/>
        </authorList>
    </citation>
    <scope>NUCLEOTIDE SEQUENCE [LARGE SCALE GENOMIC DNA]</scope>
    <source>
        <strain evidence="9">PI 553951</strain>
    </source>
</reference>
<dbReference type="Pfam" id="PF01582">
    <property type="entry name" value="TIR"/>
    <property type="match status" value="1"/>
</dbReference>
<dbReference type="EMBL" id="JBEDUW010000004">
    <property type="protein sequence ID" value="KAK9933057.1"/>
    <property type="molecule type" value="Genomic_DNA"/>
</dbReference>
<dbReference type="SMART" id="SM00369">
    <property type="entry name" value="LRR_TYP"/>
    <property type="match status" value="2"/>
</dbReference>
<keyword evidence="10" id="KW-1185">Reference proteome</keyword>
<dbReference type="SUPFAM" id="SSF52540">
    <property type="entry name" value="P-loop containing nucleoside triphosphate hydrolases"/>
    <property type="match status" value="1"/>
</dbReference>
<dbReference type="InterPro" id="IPR035897">
    <property type="entry name" value="Toll_tir_struct_dom_sf"/>
</dbReference>
<dbReference type="PRINTS" id="PR00364">
    <property type="entry name" value="DISEASERSIST"/>
</dbReference>
<dbReference type="PANTHER" id="PTHR11017">
    <property type="entry name" value="LEUCINE-RICH REPEAT-CONTAINING PROTEIN"/>
    <property type="match status" value="1"/>
</dbReference>
<dbReference type="InterPro" id="IPR027417">
    <property type="entry name" value="P-loop_NTPase"/>
</dbReference>
<comment type="caution">
    <text evidence="9">The sequence shown here is derived from an EMBL/GenBank/DDBJ whole genome shotgun (WGS) entry which is preliminary data.</text>
</comment>
<keyword evidence="6" id="KW-0520">NAD</keyword>
<dbReference type="GO" id="GO:0006952">
    <property type="term" value="P:defense response"/>
    <property type="evidence" value="ECO:0007669"/>
    <property type="project" value="InterPro"/>
</dbReference>
<evidence type="ECO:0000256" key="6">
    <source>
        <dbReference type="ARBA" id="ARBA00023027"/>
    </source>
</evidence>
<keyword evidence="5" id="KW-0611">Plant defense</keyword>
<proteinExistence type="predicted"/>
<evidence type="ECO:0000256" key="5">
    <source>
        <dbReference type="ARBA" id="ARBA00022821"/>
    </source>
</evidence>
<keyword evidence="4" id="KW-0378">Hydrolase</keyword>
<dbReference type="Pfam" id="PF23286">
    <property type="entry name" value="LRR_13"/>
    <property type="match status" value="1"/>
</dbReference>
<dbReference type="PANTHER" id="PTHR11017:SF527">
    <property type="entry name" value="TMV RESISTANCE PROTEIN N-LIKE"/>
    <property type="match status" value="1"/>
</dbReference>
<organism evidence="9 10">
    <name type="scientific">Rubus argutus</name>
    <name type="common">Southern blackberry</name>
    <dbReference type="NCBI Taxonomy" id="59490"/>
    <lineage>
        <taxon>Eukaryota</taxon>
        <taxon>Viridiplantae</taxon>
        <taxon>Streptophyta</taxon>
        <taxon>Embryophyta</taxon>
        <taxon>Tracheophyta</taxon>
        <taxon>Spermatophyta</taxon>
        <taxon>Magnoliopsida</taxon>
        <taxon>eudicotyledons</taxon>
        <taxon>Gunneridae</taxon>
        <taxon>Pentapetalae</taxon>
        <taxon>rosids</taxon>
        <taxon>fabids</taxon>
        <taxon>Rosales</taxon>
        <taxon>Rosaceae</taxon>
        <taxon>Rosoideae</taxon>
        <taxon>Rosoideae incertae sedis</taxon>
        <taxon>Rubus</taxon>
    </lineage>
</organism>
<dbReference type="SMART" id="SM00255">
    <property type="entry name" value="TIR"/>
    <property type="match status" value="1"/>
</dbReference>
<accession>A0AAW1X8T7</accession>
<dbReference type="Pfam" id="PF07725">
    <property type="entry name" value="LRR_3"/>
    <property type="match status" value="1"/>
</dbReference>
<evidence type="ECO:0000256" key="1">
    <source>
        <dbReference type="ARBA" id="ARBA00011982"/>
    </source>
</evidence>
<dbReference type="InterPro" id="IPR032675">
    <property type="entry name" value="LRR_dom_sf"/>
</dbReference>
<dbReference type="SUPFAM" id="SSF52200">
    <property type="entry name" value="Toll/Interleukin receptor TIR domain"/>
    <property type="match status" value="1"/>
</dbReference>
<feature type="domain" description="TIR" evidence="8">
    <location>
        <begin position="12"/>
        <end position="176"/>
    </location>
</feature>
<evidence type="ECO:0000256" key="7">
    <source>
        <dbReference type="ARBA" id="ARBA00047304"/>
    </source>
</evidence>
<dbReference type="Gene3D" id="3.40.50.10140">
    <property type="entry name" value="Toll/interleukin-1 receptor homology (TIR) domain"/>
    <property type="match status" value="1"/>
</dbReference>
<dbReference type="Pfam" id="PF23282">
    <property type="entry name" value="WHD_ROQ1"/>
    <property type="match status" value="1"/>
</dbReference>